<evidence type="ECO:0000313" key="2">
    <source>
        <dbReference type="WBParaSite" id="BTMF_0001759001-mRNA-1"/>
    </source>
</evidence>
<accession>A0A0R3RC21</accession>
<keyword evidence="1" id="KW-0812">Transmembrane</keyword>
<keyword evidence="1" id="KW-0472">Membrane</keyword>
<name>A0A0R3RC21_9BILA</name>
<reference evidence="2" key="1">
    <citation type="submission" date="2017-02" db="UniProtKB">
        <authorList>
            <consortium name="WormBaseParasite"/>
        </authorList>
    </citation>
    <scope>IDENTIFICATION</scope>
</reference>
<keyword evidence="1" id="KW-1133">Transmembrane helix</keyword>
<sequence>LMQLLVSQNVDFKGLNFSMYNIITIYSFPVVIFSVKNVSAPGLIMSIPVQCAEQQLPKKIICGKVERRHILLSYVN</sequence>
<dbReference type="WBParaSite" id="BTMF_0001759001-mRNA-1">
    <property type="protein sequence ID" value="BTMF_0001759001-mRNA-1"/>
    <property type="gene ID" value="BTMF_0001759001"/>
</dbReference>
<protein>
    <submittedName>
        <fullName evidence="2">Ovule protein</fullName>
    </submittedName>
</protein>
<proteinExistence type="predicted"/>
<evidence type="ECO:0000256" key="1">
    <source>
        <dbReference type="SAM" id="Phobius"/>
    </source>
</evidence>
<dbReference type="AlphaFoldDB" id="A0A0R3RC21"/>
<feature type="transmembrane region" description="Helical" evidence="1">
    <location>
        <begin position="17"/>
        <end position="35"/>
    </location>
</feature>
<organism evidence="2">
    <name type="scientific">Brugia timori</name>
    <dbReference type="NCBI Taxonomy" id="42155"/>
    <lineage>
        <taxon>Eukaryota</taxon>
        <taxon>Metazoa</taxon>
        <taxon>Ecdysozoa</taxon>
        <taxon>Nematoda</taxon>
        <taxon>Chromadorea</taxon>
        <taxon>Rhabditida</taxon>
        <taxon>Spirurina</taxon>
        <taxon>Spiruromorpha</taxon>
        <taxon>Filarioidea</taxon>
        <taxon>Onchocercidae</taxon>
        <taxon>Brugia</taxon>
    </lineage>
</organism>